<reference evidence="5" key="1">
    <citation type="submission" date="2023-06" db="EMBL/GenBank/DDBJ databases">
        <title>Genome-scale phylogeny and comparative genomics of the fungal order Sordariales.</title>
        <authorList>
            <consortium name="Lawrence Berkeley National Laboratory"/>
            <person name="Hensen N."/>
            <person name="Bonometti L."/>
            <person name="Westerberg I."/>
            <person name="Brannstrom I.O."/>
            <person name="Guillou S."/>
            <person name="Cros-Aarteil S."/>
            <person name="Calhoun S."/>
            <person name="Haridas S."/>
            <person name="Kuo A."/>
            <person name="Mondo S."/>
            <person name="Pangilinan J."/>
            <person name="Riley R."/>
            <person name="LaButti K."/>
            <person name="Andreopoulos B."/>
            <person name="Lipzen A."/>
            <person name="Chen C."/>
            <person name="Yanf M."/>
            <person name="Daum C."/>
            <person name="Ng V."/>
            <person name="Clum A."/>
            <person name="Steindorff A."/>
            <person name="Ohm R."/>
            <person name="Martin F."/>
            <person name="Silar P."/>
            <person name="Natvig D."/>
            <person name="Lalanne C."/>
            <person name="Gautier V."/>
            <person name="Ament-velasquez S.L."/>
            <person name="Kruys A."/>
            <person name="Hutchinson M.I."/>
            <person name="Powell A.J."/>
            <person name="Barry K."/>
            <person name="Miller A.N."/>
            <person name="Grigoriev I.V."/>
            <person name="Debuchy R."/>
            <person name="Gladieux P."/>
            <person name="Thoren M.H."/>
            <person name="Johannesson H."/>
        </authorList>
    </citation>
    <scope>NUCLEOTIDE SEQUENCE</scope>
    <source>
        <strain evidence="5">SMH3187-1</strain>
    </source>
</reference>
<evidence type="ECO:0000313" key="6">
    <source>
        <dbReference type="Proteomes" id="UP001172155"/>
    </source>
</evidence>
<keyword evidence="6" id="KW-1185">Reference proteome</keyword>
<evidence type="ECO:0000256" key="4">
    <source>
        <dbReference type="SAM" id="MobiDB-lite"/>
    </source>
</evidence>
<dbReference type="EMBL" id="JAUKUD010000004">
    <property type="protein sequence ID" value="KAK0745452.1"/>
    <property type="molecule type" value="Genomic_DNA"/>
</dbReference>
<dbReference type="Proteomes" id="UP001172155">
    <property type="component" value="Unassembled WGS sequence"/>
</dbReference>
<name>A0AA40ETW2_9PEZI</name>
<protein>
    <recommendedName>
        <fullName evidence="2">2'-phosphotransferase</fullName>
        <ecNumber evidence="2">2.7.1.160</ecNumber>
    </recommendedName>
</protein>
<dbReference type="Pfam" id="PF01885">
    <property type="entry name" value="PTS_2-RNA"/>
    <property type="match status" value="1"/>
</dbReference>
<comment type="catalytic activity">
    <reaction evidence="3">
        <text>2'-phospho-[ligated tRNA] + NAD(+) = mature tRNA + ADP-alpha-D-ribose 1'',2''-cyclic phosphate + nicotinamide</text>
        <dbReference type="Rhea" id="RHEA:23324"/>
        <dbReference type="Rhea" id="RHEA-COMP:11106"/>
        <dbReference type="Rhea" id="RHEA-COMP:11107"/>
        <dbReference type="ChEBI" id="CHEBI:17154"/>
        <dbReference type="ChEBI" id="CHEBI:57540"/>
        <dbReference type="ChEBI" id="CHEBI:76596"/>
        <dbReference type="ChEBI" id="CHEBI:82883"/>
        <dbReference type="ChEBI" id="CHEBI:85027"/>
        <dbReference type="EC" id="2.7.1.160"/>
    </reaction>
</comment>
<feature type="region of interest" description="Disordered" evidence="4">
    <location>
        <begin position="1"/>
        <end position="47"/>
    </location>
</feature>
<comment type="caution">
    <text evidence="5">The sequence shown here is derived from an EMBL/GenBank/DDBJ whole genome shotgun (WGS) entry which is preliminary data.</text>
</comment>
<evidence type="ECO:0000256" key="1">
    <source>
        <dbReference type="ARBA" id="ARBA00003343"/>
    </source>
</evidence>
<sequence length="323" mass="34714">MAAAVASLPAPANNQLDNVLPPSALAQNSARHGRSRGMSFKGKGAQGRRYSVVEHSDKELAKALMFVLKRTIKEDEVDEDDEVDNVVADADGWVGVDDIIEHPKIAALEPSLEDIQRVIDGATKARFEIRQLPKTKDDSDPASFEVRLLKSNRDSTSIPITAGEKLTLDSADLPEFLVYETSYQRYPLLVTVGAIARAPGGTEYLSFTPASDASAEPHKEGPEVSIWVNLRAALEAAPQVVWRRVEGGASIVTSDEVPKSLWTKAVARRPDIGVLLENGKVKKDVPAGLRGKGGKARKGKGVKRERAGSASGGDSSAVEDEEE</sequence>
<feature type="compositionally biased region" description="Low complexity" evidence="4">
    <location>
        <begin position="1"/>
        <end position="12"/>
    </location>
</feature>
<dbReference type="Gene3D" id="1.10.10.970">
    <property type="entry name" value="RNA 2'-phosphotransferase, Tpt1/KptA family, N-terminal domain"/>
    <property type="match status" value="1"/>
</dbReference>
<comment type="function">
    <text evidence="1">Catalyzes the last step of tRNA splicing, the transfer of the splice junction 2'-phosphate from ligated tRNA to NAD to produce ADP-ribose 1''-2'' cyclic phosphate.</text>
</comment>
<evidence type="ECO:0000256" key="3">
    <source>
        <dbReference type="ARBA" id="ARBA00047949"/>
    </source>
</evidence>
<proteinExistence type="predicted"/>
<evidence type="ECO:0000256" key="2">
    <source>
        <dbReference type="ARBA" id="ARBA00012007"/>
    </source>
</evidence>
<evidence type="ECO:0000313" key="5">
    <source>
        <dbReference type="EMBL" id="KAK0745452.1"/>
    </source>
</evidence>
<dbReference type="InterPro" id="IPR042080">
    <property type="entry name" value="RNA_2'-PTrans_N"/>
</dbReference>
<gene>
    <name evidence="5" type="ORF">B0T18DRAFT_428607</name>
</gene>
<accession>A0AA40ETW2</accession>
<dbReference type="InterPro" id="IPR002745">
    <property type="entry name" value="Ptrans_KptA/Tpt1"/>
</dbReference>
<dbReference type="GO" id="GO:0000215">
    <property type="term" value="F:tRNA 2'-phosphotransferase activity"/>
    <property type="evidence" value="ECO:0007669"/>
    <property type="project" value="UniProtKB-EC"/>
</dbReference>
<organism evidence="5 6">
    <name type="scientific">Schizothecium vesticola</name>
    <dbReference type="NCBI Taxonomy" id="314040"/>
    <lineage>
        <taxon>Eukaryota</taxon>
        <taxon>Fungi</taxon>
        <taxon>Dikarya</taxon>
        <taxon>Ascomycota</taxon>
        <taxon>Pezizomycotina</taxon>
        <taxon>Sordariomycetes</taxon>
        <taxon>Sordariomycetidae</taxon>
        <taxon>Sordariales</taxon>
        <taxon>Schizotheciaceae</taxon>
        <taxon>Schizothecium</taxon>
    </lineage>
</organism>
<dbReference type="EC" id="2.7.1.160" evidence="2"/>
<dbReference type="AlphaFoldDB" id="A0AA40ETW2"/>
<dbReference type="SUPFAM" id="SSF56399">
    <property type="entry name" value="ADP-ribosylation"/>
    <property type="match status" value="1"/>
</dbReference>
<feature type="region of interest" description="Disordered" evidence="4">
    <location>
        <begin position="284"/>
        <end position="323"/>
    </location>
</feature>
<feature type="compositionally biased region" description="Basic residues" evidence="4">
    <location>
        <begin position="292"/>
        <end position="301"/>
    </location>
</feature>